<dbReference type="InterPro" id="IPR050678">
    <property type="entry name" value="DNA_Partitioning_ATPase"/>
</dbReference>
<dbReference type="PANTHER" id="PTHR13696">
    <property type="entry name" value="P-LOOP CONTAINING NUCLEOSIDE TRIPHOSPHATE HYDROLASE"/>
    <property type="match status" value="1"/>
</dbReference>
<organism evidence="3 4">
    <name type="scientific">Candidatus Synechococcus spongiarum 142</name>
    <dbReference type="NCBI Taxonomy" id="1608213"/>
    <lineage>
        <taxon>Bacteria</taxon>
        <taxon>Bacillati</taxon>
        <taxon>Cyanobacteriota</taxon>
        <taxon>Cyanophyceae</taxon>
        <taxon>Synechococcales</taxon>
        <taxon>Synechococcaceae</taxon>
        <taxon>Synechococcus</taxon>
    </lineage>
</organism>
<dbReference type="InterPro" id="IPR007560">
    <property type="entry name" value="Restrct_endonuc_IV_Mrr"/>
</dbReference>
<accession>A0A6N3X6B0</accession>
<dbReference type="AlphaFoldDB" id="A0A6N3X6B0"/>
<dbReference type="GO" id="GO:0009307">
    <property type="term" value="P:DNA restriction-modification system"/>
    <property type="evidence" value="ECO:0007669"/>
    <property type="project" value="InterPro"/>
</dbReference>
<dbReference type="Pfam" id="PF04471">
    <property type="entry name" value="Mrr_cat"/>
    <property type="match status" value="1"/>
</dbReference>
<proteinExistence type="predicted"/>
<gene>
    <name evidence="3" type="ORF">TH68_02140</name>
</gene>
<dbReference type="GO" id="GO:0004519">
    <property type="term" value="F:endonuclease activity"/>
    <property type="evidence" value="ECO:0007669"/>
    <property type="project" value="InterPro"/>
</dbReference>
<reference evidence="3 4" key="1">
    <citation type="submission" date="2015-01" db="EMBL/GenBank/DDBJ databases">
        <title>Lifestyle Evolution in Cyanobacterial Symbionts of Sponges.</title>
        <authorList>
            <person name="Burgsdorf I."/>
            <person name="Slaby B.M."/>
            <person name="Handley K.M."/>
            <person name="Haber M."/>
            <person name="Blom J."/>
            <person name="Marshall C.W."/>
            <person name="Gilbert J.A."/>
            <person name="Hentschel U."/>
            <person name="Steindler L."/>
        </authorList>
    </citation>
    <scope>NUCLEOTIDE SEQUENCE [LARGE SCALE GENOMIC DNA]</scope>
    <source>
        <strain evidence="3">142</strain>
    </source>
</reference>
<name>A0A6N3X6B0_9SYNE</name>
<dbReference type="Proteomes" id="UP000035054">
    <property type="component" value="Unassembled WGS sequence"/>
</dbReference>
<dbReference type="GO" id="GO:0003677">
    <property type="term" value="F:DNA binding"/>
    <property type="evidence" value="ECO:0007669"/>
    <property type="project" value="InterPro"/>
</dbReference>
<evidence type="ECO:0000259" key="1">
    <source>
        <dbReference type="Pfam" id="PF01656"/>
    </source>
</evidence>
<protein>
    <recommendedName>
        <fullName evidence="5">AAA domain-containing protein</fullName>
    </recommendedName>
</protein>
<dbReference type="SUPFAM" id="SSF52980">
    <property type="entry name" value="Restriction endonuclease-like"/>
    <property type="match status" value="1"/>
</dbReference>
<dbReference type="Pfam" id="PF01656">
    <property type="entry name" value="CbiA"/>
    <property type="match status" value="1"/>
</dbReference>
<evidence type="ECO:0000259" key="2">
    <source>
        <dbReference type="Pfam" id="PF04471"/>
    </source>
</evidence>
<dbReference type="InterPro" id="IPR027417">
    <property type="entry name" value="P-loop_NTPase"/>
</dbReference>
<feature type="domain" description="Restriction endonuclease type IV Mrr" evidence="2">
    <location>
        <begin position="2"/>
        <end position="93"/>
    </location>
</feature>
<evidence type="ECO:0000313" key="4">
    <source>
        <dbReference type="Proteomes" id="UP000035054"/>
    </source>
</evidence>
<dbReference type="CDD" id="cd02042">
    <property type="entry name" value="ParAB_family"/>
    <property type="match status" value="1"/>
</dbReference>
<evidence type="ECO:0000313" key="3">
    <source>
        <dbReference type="EMBL" id="KKZ15119.1"/>
    </source>
</evidence>
<dbReference type="EMBL" id="JXUO01000066">
    <property type="protein sequence ID" value="KKZ15119.1"/>
    <property type="molecule type" value="Genomic_DNA"/>
</dbReference>
<dbReference type="Gene3D" id="3.40.50.300">
    <property type="entry name" value="P-loop containing nucleotide triphosphate hydrolases"/>
    <property type="match status" value="1"/>
</dbReference>
<dbReference type="SUPFAM" id="SSF52540">
    <property type="entry name" value="P-loop containing nucleoside triphosphate hydrolases"/>
    <property type="match status" value="1"/>
</dbReference>
<dbReference type="PANTHER" id="PTHR13696:SF99">
    <property type="entry name" value="COBYRINIC ACID AC-DIAMIDE SYNTHASE"/>
    <property type="match status" value="1"/>
</dbReference>
<feature type="domain" description="CobQ/CobB/MinD/ParA nucleotide binding" evidence="1">
    <location>
        <begin position="144"/>
        <end position="307"/>
    </location>
</feature>
<dbReference type="InterPro" id="IPR002586">
    <property type="entry name" value="CobQ/CobB/MinD/ParA_Nub-bd_dom"/>
</dbReference>
<dbReference type="InterPro" id="IPR011335">
    <property type="entry name" value="Restrct_endonuc-II-like"/>
</dbReference>
<evidence type="ECO:0008006" key="5">
    <source>
        <dbReference type="Google" id="ProtNLM"/>
    </source>
</evidence>
<comment type="caution">
    <text evidence="3">The sequence shown here is derived from an EMBL/GenBank/DDBJ whole genome shotgun (WGS) entry which is preliminary data.</text>
</comment>
<sequence>MFENWTKEHLESLGYDVVLPSKNQIGYDLKIVRPGRKSIAVQCKYYKKRRVNVAQVEKFKDWMGMFSTKQQFSEGWIISSNGYSQSALNTFERSEDDNNLVSLGTIYNDSIRWDYKNPKFNYEDLIPSSPMEISEIGEKYYIGVFTNKGGTGKTTVAAHLAGAFAIMGKDVILIDIDPQRNLKKLLRNTDDPNDSSLYMGNISSGKVGGTITVLDEKEWEIDKKEWEKVNIVICDCNPTLEKNPDDWMEKFDYCIIPTTLNPLGVAKNGDVIQRTLDKISQQNSHTEKFVLCNQYADNTTAKKRNKLLIDMLKNAINFKDSKTHLIDPNIVAIHRSDALYYWGMHILENAEPELAFSSRGGKSVPREDFLKLAEYFEKRLFN</sequence>